<keyword evidence="3" id="KW-1133">Transmembrane helix</keyword>
<dbReference type="Gene3D" id="3.40.1110.10">
    <property type="entry name" value="Calcium-transporting ATPase, cytoplasmic domain N"/>
    <property type="match status" value="1"/>
</dbReference>
<reference evidence="6 7" key="1">
    <citation type="submission" date="2023-01" db="EMBL/GenBank/DDBJ databases">
        <authorList>
            <person name="Kreplak J."/>
        </authorList>
    </citation>
    <scope>NUCLEOTIDE SEQUENCE [LARGE SCALE GENOMIC DNA]</scope>
</reference>
<evidence type="ECO:0000313" key="7">
    <source>
        <dbReference type="Proteomes" id="UP001157006"/>
    </source>
</evidence>
<evidence type="ECO:0008006" key="8">
    <source>
        <dbReference type="Google" id="ProtNLM"/>
    </source>
</evidence>
<dbReference type="Proteomes" id="UP001157006">
    <property type="component" value="Chromosome 1L"/>
</dbReference>
<evidence type="ECO:0000256" key="4">
    <source>
        <dbReference type="ARBA" id="ARBA00023136"/>
    </source>
</evidence>
<feature type="region of interest" description="Disordered" evidence="5">
    <location>
        <begin position="413"/>
        <end position="439"/>
    </location>
</feature>
<dbReference type="InterPro" id="IPR023299">
    <property type="entry name" value="ATPase_P-typ_cyto_dom_N"/>
</dbReference>
<comment type="subcellular location">
    <subcellularLocation>
        <location evidence="1">Membrane</location>
    </subcellularLocation>
</comment>
<dbReference type="Gene3D" id="3.40.50.1000">
    <property type="entry name" value="HAD superfamily/HAD-like"/>
    <property type="match status" value="1"/>
</dbReference>
<dbReference type="SUPFAM" id="SSF56784">
    <property type="entry name" value="HAD-like"/>
    <property type="match status" value="1"/>
</dbReference>
<dbReference type="SUPFAM" id="SSF81660">
    <property type="entry name" value="Metal cation-transporting ATPase, ATP-binding domain N"/>
    <property type="match status" value="1"/>
</dbReference>
<dbReference type="InterPro" id="IPR018303">
    <property type="entry name" value="ATPase_P-typ_P_site"/>
</dbReference>
<evidence type="ECO:0000256" key="2">
    <source>
        <dbReference type="ARBA" id="ARBA00022692"/>
    </source>
</evidence>
<gene>
    <name evidence="6" type="ORF">VFH_I408000</name>
</gene>
<feature type="compositionally biased region" description="Basic and acidic residues" evidence="5">
    <location>
        <begin position="315"/>
        <end position="325"/>
    </location>
</feature>
<name>A0AAV0YWB7_VICFA</name>
<keyword evidence="7" id="KW-1185">Reference proteome</keyword>
<evidence type="ECO:0000256" key="3">
    <source>
        <dbReference type="ARBA" id="ARBA00022989"/>
    </source>
</evidence>
<dbReference type="GO" id="GO:0045332">
    <property type="term" value="P:phospholipid translocation"/>
    <property type="evidence" value="ECO:0007669"/>
    <property type="project" value="TreeGrafter"/>
</dbReference>
<dbReference type="AlphaFoldDB" id="A0AAV0YWB7"/>
<protein>
    <recommendedName>
        <fullName evidence="8">Phospholipid-transporting ATPase</fullName>
    </recommendedName>
</protein>
<dbReference type="InterPro" id="IPR036412">
    <property type="entry name" value="HAD-like_sf"/>
</dbReference>
<sequence length="439" mass="49308">MIPISIKVSLDFMKSLYAKFIDWDHIMIDLETSIPSHATNTAISEDLGQIEYILTDKTGTLTENKMIFRRCCINGIFYGNESGDALKDVKLLNAVSSGSPDAAQSQDEDALDQAAAQPHMIFVNKSGNIFEAKFNTTILQYEVLEILEFTSDRKRMSVVLKDCQDGKILLLSKGADEAILPYARAGQQTRHFIKAVEQYAHLGLRTLCLVWRELKKDEYQDWSSMFKEASSTLVDREWRVAEVCQRIEHDLEILGVTAIEDRLQDEVPETIETLRKAGINFWMLTRDKQNTAITKPQYRFSISSLYLGLGRNSRNKPDDSLREPPNKAQKRVHAINRELPPPNEQFILDFEQLQSQFPDHEQLRFVVEAVLIPLVAQCSVSSAELPVDQISQAVSTITSSSLSQSGMLPPLNTITNSSNFQSSNPASPLNSIHTIGSPA</sequence>
<dbReference type="PANTHER" id="PTHR24092">
    <property type="entry name" value="PROBABLE PHOSPHOLIPID-TRANSPORTING ATPASE"/>
    <property type="match status" value="1"/>
</dbReference>
<dbReference type="PANTHER" id="PTHR24092:SF19">
    <property type="entry name" value="PHOSPHOLIPID-TRANSPORTING ATPASE"/>
    <property type="match status" value="1"/>
</dbReference>
<proteinExistence type="predicted"/>
<organism evidence="6 7">
    <name type="scientific">Vicia faba</name>
    <name type="common">Broad bean</name>
    <name type="synonym">Faba vulgaris</name>
    <dbReference type="NCBI Taxonomy" id="3906"/>
    <lineage>
        <taxon>Eukaryota</taxon>
        <taxon>Viridiplantae</taxon>
        <taxon>Streptophyta</taxon>
        <taxon>Embryophyta</taxon>
        <taxon>Tracheophyta</taxon>
        <taxon>Spermatophyta</taxon>
        <taxon>Magnoliopsida</taxon>
        <taxon>eudicotyledons</taxon>
        <taxon>Gunneridae</taxon>
        <taxon>Pentapetalae</taxon>
        <taxon>rosids</taxon>
        <taxon>fabids</taxon>
        <taxon>Fabales</taxon>
        <taxon>Fabaceae</taxon>
        <taxon>Papilionoideae</taxon>
        <taxon>50 kb inversion clade</taxon>
        <taxon>NPAAA clade</taxon>
        <taxon>Hologalegina</taxon>
        <taxon>IRL clade</taxon>
        <taxon>Fabeae</taxon>
        <taxon>Vicia</taxon>
    </lineage>
</organism>
<keyword evidence="4" id="KW-0472">Membrane</keyword>
<dbReference type="GO" id="GO:0005886">
    <property type="term" value="C:plasma membrane"/>
    <property type="evidence" value="ECO:0007669"/>
    <property type="project" value="TreeGrafter"/>
</dbReference>
<dbReference type="GO" id="GO:0140326">
    <property type="term" value="F:ATPase-coupled intramembrane lipid transporter activity"/>
    <property type="evidence" value="ECO:0007669"/>
    <property type="project" value="TreeGrafter"/>
</dbReference>
<feature type="region of interest" description="Disordered" evidence="5">
    <location>
        <begin position="311"/>
        <end position="330"/>
    </location>
</feature>
<dbReference type="EMBL" id="OX451736">
    <property type="protein sequence ID" value="CAI8589747.1"/>
    <property type="molecule type" value="Genomic_DNA"/>
</dbReference>
<evidence type="ECO:0000313" key="6">
    <source>
        <dbReference type="EMBL" id="CAI8589747.1"/>
    </source>
</evidence>
<dbReference type="FunFam" id="3.40.1110.10:FF:000033">
    <property type="entry name" value="Phospholipid-transporting ATPase"/>
    <property type="match status" value="1"/>
</dbReference>
<evidence type="ECO:0000256" key="5">
    <source>
        <dbReference type="SAM" id="MobiDB-lite"/>
    </source>
</evidence>
<dbReference type="PROSITE" id="PS00154">
    <property type="entry name" value="ATPASE_E1_E2"/>
    <property type="match status" value="1"/>
</dbReference>
<dbReference type="Pfam" id="PF13246">
    <property type="entry name" value="Cation_ATPase"/>
    <property type="match status" value="1"/>
</dbReference>
<dbReference type="GO" id="GO:0000166">
    <property type="term" value="F:nucleotide binding"/>
    <property type="evidence" value="ECO:0007669"/>
    <property type="project" value="InterPro"/>
</dbReference>
<dbReference type="InterPro" id="IPR023214">
    <property type="entry name" value="HAD_sf"/>
</dbReference>
<keyword evidence="2" id="KW-0812">Transmembrane</keyword>
<accession>A0AAV0YWB7</accession>
<evidence type="ECO:0000256" key="1">
    <source>
        <dbReference type="ARBA" id="ARBA00004370"/>
    </source>
</evidence>